<evidence type="ECO:0000256" key="5">
    <source>
        <dbReference type="RuleBase" id="RU003801"/>
    </source>
</evidence>
<dbReference type="FunFam" id="3.30.559.10:FF:000019">
    <property type="entry name" value="Carnitine acetyl transferase"/>
    <property type="match status" value="1"/>
</dbReference>
<comment type="similarity">
    <text evidence="1 5">Belongs to the carnitine/choline acetyltransferase family.</text>
</comment>
<evidence type="ECO:0000256" key="3">
    <source>
        <dbReference type="ARBA" id="ARBA00023315"/>
    </source>
</evidence>
<evidence type="ECO:0000313" key="8">
    <source>
        <dbReference type="EMBL" id="KIK27427.1"/>
    </source>
</evidence>
<dbReference type="HOGENOM" id="CLU_013513_4_0_1"/>
<accession>A0A0C9ZYZ1</accession>
<dbReference type="PANTHER" id="PTHR22589">
    <property type="entry name" value="CARNITINE O-ACYLTRANSFERASE"/>
    <property type="match status" value="1"/>
</dbReference>
<dbReference type="EMBL" id="KN833696">
    <property type="protein sequence ID" value="KIK27427.1"/>
    <property type="molecule type" value="Genomic_DNA"/>
</dbReference>
<dbReference type="AlphaFoldDB" id="A0A0C9ZYZ1"/>
<dbReference type="InterPro" id="IPR042231">
    <property type="entry name" value="Cho/carn_acyl_trans_2"/>
</dbReference>
<dbReference type="Proteomes" id="UP000054018">
    <property type="component" value="Unassembled WGS sequence"/>
</dbReference>
<feature type="region of interest" description="Disordered" evidence="6">
    <location>
        <begin position="576"/>
        <end position="598"/>
    </location>
</feature>
<evidence type="ECO:0000256" key="4">
    <source>
        <dbReference type="PIRSR" id="PIRSR600542-1"/>
    </source>
</evidence>
<dbReference type="InterPro" id="IPR023213">
    <property type="entry name" value="CAT-like_dom_sf"/>
</dbReference>
<feature type="region of interest" description="Disordered" evidence="6">
    <location>
        <begin position="1"/>
        <end position="28"/>
    </location>
</feature>
<feature type="active site" description="Proton acceptor" evidence="4">
    <location>
        <position position="348"/>
    </location>
</feature>
<organism evidence="8 9">
    <name type="scientific">Pisolithus microcarpus 441</name>
    <dbReference type="NCBI Taxonomy" id="765257"/>
    <lineage>
        <taxon>Eukaryota</taxon>
        <taxon>Fungi</taxon>
        <taxon>Dikarya</taxon>
        <taxon>Basidiomycota</taxon>
        <taxon>Agaricomycotina</taxon>
        <taxon>Agaricomycetes</taxon>
        <taxon>Agaricomycetidae</taxon>
        <taxon>Boletales</taxon>
        <taxon>Sclerodermatineae</taxon>
        <taxon>Pisolithaceae</taxon>
        <taxon>Pisolithus</taxon>
    </lineage>
</organism>
<feature type="compositionally biased region" description="Polar residues" evidence="6">
    <location>
        <begin position="1"/>
        <end position="11"/>
    </location>
</feature>
<evidence type="ECO:0000256" key="6">
    <source>
        <dbReference type="SAM" id="MobiDB-lite"/>
    </source>
</evidence>
<dbReference type="InterPro" id="IPR039551">
    <property type="entry name" value="Cho/carn_acyl_trans"/>
</dbReference>
<gene>
    <name evidence="8" type="ORF">PISMIDRAFT_185126</name>
</gene>
<sequence length="764" mass="84755">MLANSATTFHATTPPPSRTFANQDKLPKLPVPPLEDTCKRYLKALRGLQDDREHAATTRAVQRFLEGDGPQLQERLIEWAASRASYIEDFWYESYLSQRDPVVLSLNPFFVLENDPTPDRGSQLPRAASLVVSSLGFIHDLRHGLLNPDTVRGRPLDMDQYTRLFGTARIPTDMGCRMVVNEEARHIVVLRRGQFYWFDVLDEDNRPLLTEREVLRNLQAIVKDADKIPITEVARNAIGVLTTENRKTWSNLRRTLAEDRTNTACLSLVDDALFIVCLDDAAPARTDGGAQPSKPGSNEDLAALCSNFLCGTYDLREGVQVGTCTNRWYDKLQIIVCSDGAAGINFEHTGVDGHTVLRFAADVFTEGLMLLARSINPSAPTLFHATLSPHAKSYKPPKLATEGKHATTKHTLSFAREYETAPVKLIWTMTPPIRVGIRFAETRLSDLICQNDCQALEFRGYGKNFITSHGFSPDAFVQMAFQAAYFGLYGRTECTYEPAMTKAFLHGRTEAIRTVQPYSVEFTKIFYSEAPNEEKVNALRKACGGHVALTKECSQGLGQDRHLYALYCLHRRQHNGDHDQHPDGPLADGDVAEDEAQTPPLPSIFADPGWNLLSTSILSTSNCGNPALRLFGFGPVAADGYGIGYIIKENGISVVASSKHLQTRRFLDTLQSYLLEIQRVLVQLYLSANERPAPFVDHSGVLRDSKTGRPINGATNHSEGAADGDFENTMTGYSFFDSGDIELLGGRKRSPHANIGKVLPLSEY</sequence>
<dbReference type="SUPFAM" id="SSF52777">
    <property type="entry name" value="CoA-dependent acyltransferases"/>
    <property type="match status" value="2"/>
</dbReference>
<dbReference type="GO" id="GO:0009437">
    <property type="term" value="P:carnitine metabolic process"/>
    <property type="evidence" value="ECO:0007669"/>
    <property type="project" value="TreeGrafter"/>
</dbReference>
<dbReference type="PROSITE" id="PS00440">
    <property type="entry name" value="ACYLTRANSF_C_2"/>
    <property type="match status" value="1"/>
</dbReference>
<feature type="region of interest" description="Disordered" evidence="6">
    <location>
        <begin position="706"/>
        <end position="725"/>
    </location>
</feature>
<keyword evidence="3 5" id="KW-0012">Acyltransferase</keyword>
<feature type="domain" description="Choline/carnitine acyltransferase" evidence="7">
    <location>
        <begin position="29"/>
        <end position="671"/>
    </location>
</feature>
<dbReference type="Pfam" id="PF00755">
    <property type="entry name" value="Carn_acyltransf"/>
    <property type="match status" value="1"/>
</dbReference>
<dbReference type="FunFam" id="3.30.559.70:FF:000003">
    <property type="entry name" value="Carnitine acetyl transferase FacC"/>
    <property type="match status" value="1"/>
</dbReference>
<dbReference type="Gene3D" id="3.30.559.70">
    <property type="entry name" value="Choline/Carnitine o-acyltransferase, domain 2"/>
    <property type="match status" value="1"/>
</dbReference>
<evidence type="ECO:0000313" key="9">
    <source>
        <dbReference type="Proteomes" id="UP000054018"/>
    </source>
</evidence>
<dbReference type="STRING" id="765257.A0A0C9ZYZ1"/>
<dbReference type="InterPro" id="IPR000542">
    <property type="entry name" value="Carn_acyl_trans"/>
</dbReference>
<proteinExistence type="inferred from homology"/>
<name>A0A0C9ZYZ1_9AGAM</name>
<dbReference type="PANTHER" id="PTHR22589:SF29">
    <property type="entry name" value="MITOCHONDRIAL CARNITINE O-ACETYLTRANSFERASE-RELATED"/>
    <property type="match status" value="1"/>
</dbReference>
<protein>
    <recommendedName>
        <fullName evidence="7">Choline/carnitine acyltransferase domain-containing protein</fullName>
    </recommendedName>
</protein>
<dbReference type="GO" id="GO:0005739">
    <property type="term" value="C:mitochondrion"/>
    <property type="evidence" value="ECO:0007669"/>
    <property type="project" value="TreeGrafter"/>
</dbReference>
<dbReference type="GO" id="GO:0004092">
    <property type="term" value="F:carnitine O-acetyltransferase activity"/>
    <property type="evidence" value="ECO:0007669"/>
    <property type="project" value="TreeGrafter"/>
</dbReference>
<evidence type="ECO:0000259" key="7">
    <source>
        <dbReference type="Pfam" id="PF00755"/>
    </source>
</evidence>
<keyword evidence="9" id="KW-1185">Reference proteome</keyword>
<reference evidence="8 9" key="1">
    <citation type="submission" date="2014-04" db="EMBL/GenBank/DDBJ databases">
        <authorList>
            <consortium name="DOE Joint Genome Institute"/>
            <person name="Kuo A."/>
            <person name="Kohler A."/>
            <person name="Costa M.D."/>
            <person name="Nagy L.G."/>
            <person name="Floudas D."/>
            <person name="Copeland A."/>
            <person name="Barry K.W."/>
            <person name="Cichocki N."/>
            <person name="Veneault-Fourrey C."/>
            <person name="LaButti K."/>
            <person name="Lindquist E.A."/>
            <person name="Lipzen A."/>
            <person name="Lundell T."/>
            <person name="Morin E."/>
            <person name="Murat C."/>
            <person name="Sun H."/>
            <person name="Tunlid A."/>
            <person name="Henrissat B."/>
            <person name="Grigoriev I.V."/>
            <person name="Hibbett D.S."/>
            <person name="Martin F."/>
            <person name="Nordberg H.P."/>
            <person name="Cantor M.N."/>
            <person name="Hua S.X."/>
        </authorList>
    </citation>
    <scope>NUCLEOTIDE SEQUENCE [LARGE SCALE GENOMIC DNA]</scope>
    <source>
        <strain evidence="8 9">441</strain>
    </source>
</reference>
<reference evidence="9" key="2">
    <citation type="submission" date="2015-01" db="EMBL/GenBank/DDBJ databases">
        <title>Evolutionary Origins and Diversification of the Mycorrhizal Mutualists.</title>
        <authorList>
            <consortium name="DOE Joint Genome Institute"/>
            <consortium name="Mycorrhizal Genomics Consortium"/>
            <person name="Kohler A."/>
            <person name="Kuo A."/>
            <person name="Nagy L.G."/>
            <person name="Floudas D."/>
            <person name="Copeland A."/>
            <person name="Barry K.W."/>
            <person name="Cichocki N."/>
            <person name="Veneault-Fourrey C."/>
            <person name="LaButti K."/>
            <person name="Lindquist E.A."/>
            <person name="Lipzen A."/>
            <person name="Lundell T."/>
            <person name="Morin E."/>
            <person name="Murat C."/>
            <person name="Riley R."/>
            <person name="Ohm R."/>
            <person name="Sun H."/>
            <person name="Tunlid A."/>
            <person name="Henrissat B."/>
            <person name="Grigoriev I.V."/>
            <person name="Hibbett D.S."/>
            <person name="Martin F."/>
        </authorList>
    </citation>
    <scope>NUCLEOTIDE SEQUENCE [LARGE SCALE GENOMIC DNA]</scope>
    <source>
        <strain evidence="9">441</strain>
    </source>
</reference>
<dbReference type="OrthoDB" id="240216at2759"/>
<dbReference type="Gene3D" id="3.30.559.10">
    <property type="entry name" value="Chloramphenicol acetyltransferase-like domain"/>
    <property type="match status" value="1"/>
</dbReference>
<evidence type="ECO:0000256" key="2">
    <source>
        <dbReference type="ARBA" id="ARBA00022679"/>
    </source>
</evidence>
<evidence type="ECO:0000256" key="1">
    <source>
        <dbReference type="ARBA" id="ARBA00005232"/>
    </source>
</evidence>
<keyword evidence="2 5" id="KW-0808">Transferase</keyword>